<dbReference type="RefSeq" id="WP_281881953.1">
    <property type="nucleotide sequence ID" value="NZ_BSDP01000001.1"/>
</dbReference>
<evidence type="ECO:0000256" key="2">
    <source>
        <dbReference type="ARBA" id="ARBA00022729"/>
    </source>
</evidence>
<evidence type="ECO:0000313" key="5">
    <source>
        <dbReference type="EMBL" id="GLI25950.1"/>
    </source>
</evidence>
<feature type="chain" id="PRO_5040854453" evidence="3">
    <location>
        <begin position="28"/>
        <end position="398"/>
    </location>
</feature>
<keyword evidence="2 3" id="KW-0732">Signal</keyword>
<sequence>MRVTKKYLAAGVLAASAFALVGCAPTAADGGDDTTGEELAPVSIGMITSQTGPLAAYGESYVAGFEAGLDYATDGTGTVDGRELDITWSDDQGNPDTAVSQAKDLIGQGTQILAGTVSSGIAGALAEQASQNKILYISGPAAADAITGINEYTFRSGRQTYQDVATAGTFIGDAAGKSVVVFAQDTAFGQGNLAGVQAVLGGQGADVEGVLVAEDATEFTPFAQQLVDADPDLIFVAWAGASSGAMWTALQQQGVFDVAPVVTGLGDVATYGAYGDASGDISFLNHYFAGAGGTDAEAAMLEYLEAEGLVGDLFSPDGFLAAQMIVEAVRAGDDVDDMIAALEGASFDSVKGEVTVRAEDHAVIQPMYQVRLVDDGGSWVPELIESVDAETVAPPVAG</sequence>
<dbReference type="SUPFAM" id="SSF53822">
    <property type="entry name" value="Periplasmic binding protein-like I"/>
    <property type="match status" value="1"/>
</dbReference>
<name>A0A9W6FN18_9MICO</name>
<protein>
    <submittedName>
        <fullName evidence="5">ABC transporter substrate-binding protein</fullName>
    </submittedName>
</protein>
<dbReference type="PROSITE" id="PS51257">
    <property type="entry name" value="PROKAR_LIPOPROTEIN"/>
    <property type="match status" value="1"/>
</dbReference>
<feature type="signal peptide" evidence="3">
    <location>
        <begin position="1"/>
        <end position="27"/>
    </location>
</feature>
<dbReference type="AlphaFoldDB" id="A0A9W6FN18"/>
<keyword evidence="6" id="KW-1185">Reference proteome</keyword>
<proteinExistence type="inferred from homology"/>
<dbReference type="PANTHER" id="PTHR30483:SF6">
    <property type="entry name" value="PERIPLASMIC BINDING PROTEIN OF ABC TRANSPORTER FOR NATURAL AMINO ACIDS"/>
    <property type="match status" value="1"/>
</dbReference>
<dbReference type="InterPro" id="IPR051010">
    <property type="entry name" value="BCAA_transport"/>
</dbReference>
<dbReference type="InterPro" id="IPR028082">
    <property type="entry name" value="Peripla_BP_I"/>
</dbReference>
<evidence type="ECO:0000256" key="1">
    <source>
        <dbReference type="ARBA" id="ARBA00010062"/>
    </source>
</evidence>
<dbReference type="CDD" id="cd06328">
    <property type="entry name" value="PBP1_SBP-like"/>
    <property type="match status" value="1"/>
</dbReference>
<dbReference type="Proteomes" id="UP001144396">
    <property type="component" value="Unassembled WGS sequence"/>
</dbReference>
<reference evidence="5" key="1">
    <citation type="submission" date="2022-12" db="EMBL/GenBank/DDBJ databases">
        <title>Reference genome sequencing for broad-spectrum identification of bacterial and archaeal isolates by mass spectrometry.</title>
        <authorList>
            <person name="Sekiguchi Y."/>
            <person name="Tourlousse D.M."/>
        </authorList>
    </citation>
    <scope>NUCLEOTIDE SEQUENCE</scope>
    <source>
        <strain evidence="5">14</strain>
    </source>
</reference>
<accession>A0A9W6FN18</accession>
<comment type="caution">
    <text evidence="5">The sequence shown here is derived from an EMBL/GenBank/DDBJ whole genome shotgun (WGS) entry which is preliminary data.</text>
</comment>
<feature type="domain" description="Leucine-binding protein" evidence="4">
    <location>
        <begin position="41"/>
        <end position="376"/>
    </location>
</feature>
<organism evidence="5 6">
    <name type="scientific">Agromyces rhizosphaerae</name>
    <dbReference type="NCBI Taxonomy" id="88374"/>
    <lineage>
        <taxon>Bacteria</taxon>
        <taxon>Bacillati</taxon>
        <taxon>Actinomycetota</taxon>
        <taxon>Actinomycetes</taxon>
        <taxon>Micrococcales</taxon>
        <taxon>Microbacteriaceae</taxon>
        <taxon>Agromyces</taxon>
    </lineage>
</organism>
<gene>
    <name evidence="5" type="ORF">ARHIZOSPH14_01920</name>
</gene>
<dbReference type="InterPro" id="IPR028081">
    <property type="entry name" value="Leu-bd"/>
</dbReference>
<dbReference type="Pfam" id="PF13458">
    <property type="entry name" value="Peripla_BP_6"/>
    <property type="match status" value="1"/>
</dbReference>
<evidence type="ECO:0000313" key="6">
    <source>
        <dbReference type="Proteomes" id="UP001144396"/>
    </source>
</evidence>
<dbReference type="EMBL" id="BSDP01000001">
    <property type="protein sequence ID" value="GLI25950.1"/>
    <property type="molecule type" value="Genomic_DNA"/>
</dbReference>
<evidence type="ECO:0000256" key="3">
    <source>
        <dbReference type="SAM" id="SignalP"/>
    </source>
</evidence>
<dbReference type="PANTHER" id="PTHR30483">
    <property type="entry name" value="LEUCINE-SPECIFIC-BINDING PROTEIN"/>
    <property type="match status" value="1"/>
</dbReference>
<dbReference type="Gene3D" id="3.40.50.2300">
    <property type="match status" value="2"/>
</dbReference>
<comment type="similarity">
    <text evidence="1">Belongs to the leucine-binding protein family.</text>
</comment>
<evidence type="ECO:0000259" key="4">
    <source>
        <dbReference type="Pfam" id="PF13458"/>
    </source>
</evidence>